<evidence type="ECO:0000256" key="1">
    <source>
        <dbReference type="SAM" id="MobiDB-lite"/>
    </source>
</evidence>
<organism evidence="2 3">
    <name type="scientific">Fusarium avenaceum</name>
    <dbReference type="NCBI Taxonomy" id="40199"/>
    <lineage>
        <taxon>Eukaryota</taxon>
        <taxon>Fungi</taxon>
        <taxon>Dikarya</taxon>
        <taxon>Ascomycota</taxon>
        <taxon>Pezizomycotina</taxon>
        <taxon>Sordariomycetes</taxon>
        <taxon>Hypocreomycetidae</taxon>
        <taxon>Hypocreales</taxon>
        <taxon>Nectriaceae</taxon>
        <taxon>Fusarium</taxon>
        <taxon>Fusarium tricinctum species complex</taxon>
    </lineage>
</organism>
<dbReference type="AlphaFoldDB" id="A0A9P7KL30"/>
<reference evidence="2" key="1">
    <citation type="submission" date="2021-04" db="EMBL/GenBank/DDBJ databases">
        <title>Draft genome of Fusarium avenaceum strain F156N33, isolated from an atmospheric sample in Virginia.</title>
        <authorList>
            <person name="Yang S."/>
            <person name="Vinatzer B.A."/>
            <person name="Coleman J."/>
        </authorList>
    </citation>
    <scope>NUCLEOTIDE SEQUENCE</scope>
    <source>
        <strain evidence="2">F156N33</strain>
    </source>
</reference>
<proteinExistence type="predicted"/>
<feature type="compositionally biased region" description="Polar residues" evidence="1">
    <location>
        <begin position="647"/>
        <end position="662"/>
    </location>
</feature>
<feature type="compositionally biased region" description="Low complexity" evidence="1">
    <location>
        <begin position="558"/>
        <end position="571"/>
    </location>
</feature>
<dbReference type="EMBL" id="JAGPUO010000019">
    <property type="protein sequence ID" value="KAG5656906.1"/>
    <property type="molecule type" value="Genomic_DNA"/>
</dbReference>
<feature type="region of interest" description="Disordered" evidence="1">
    <location>
        <begin position="516"/>
        <end position="735"/>
    </location>
</feature>
<protein>
    <submittedName>
        <fullName evidence="2">Uncharacterized protein</fullName>
    </submittedName>
</protein>
<name>A0A9P7KL30_9HYPO</name>
<keyword evidence="3" id="KW-1185">Reference proteome</keyword>
<gene>
    <name evidence="2" type="ORF">KAF25_011075</name>
</gene>
<feature type="compositionally biased region" description="Polar residues" evidence="1">
    <location>
        <begin position="548"/>
        <end position="557"/>
    </location>
</feature>
<sequence length="735" mass="82591">MPPAFPPPPIIFGHSLCHRFIMSWDRYELGQKNIFYDETVHLFPAKVLPSHVERVRQFTLDFSCALRGSSYTSHHSLQALLDGHDAEPALKAAQKAQREAVNIIDGGFKEDKWANFFEKHFFAALSDSLSVSKEDSRRISRNKYYYDGVKRETNELWTLFFKDSANGLGPFESVKRPQPDHAFFLPIYHSANKAGIPKISDPDARQWNEVQGPLGTEPFSWLTLKRLNDFGLQPTPRRIFNQQPREANLKCYPWFVIEHKKENESERNVSCQAANGAACAVSLVQHSAQYAVKLLDQAHVPPIPAMTTIGSRVTIWLMYYAKDFDAPCARRSDYEVTTERRKEGHIMHAVWSGDMTKLTDAFELQMILDNVHTWAMRVFKPLIATYIEQWNYVHCHPSFDLNTHAMLAQSKSNRDRTIEQRRAILPIIQDILEDHATMELDELSHQKLTPLLLGLFMHQICSSEREFIAKEVDRAVEDKFKLLSINEPHETGEFASNQSHNADQSQSTRRLLNSLPVASTSRSSSPTPVPAVDDDDPNDSDYRDSQDPPSATNQVNDASAEASDAESSASEFAEHSPTVWSASQDPATPRATPYQIPMPKRPKANGRNSSSNSPGATSGSAENTPRPESRSSQFVFDTAPNIPVSPLGSQRQRSLTARTPSGSPVFAGRSPPGRPSWSSGQRFGEPRPSNSPIPRRFQLVSDQEPQVQSEGGENNYYIDLTRDSQEEGDVPQTSS</sequence>
<comment type="caution">
    <text evidence="2">The sequence shown here is derived from an EMBL/GenBank/DDBJ whole genome shotgun (WGS) entry which is preliminary data.</text>
</comment>
<feature type="compositionally biased region" description="Low complexity" evidence="1">
    <location>
        <begin position="668"/>
        <end position="682"/>
    </location>
</feature>
<feature type="compositionally biased region" description="Low complexity" evidence="1">
    <location>
        <begin position="608"/>
        <end position="621"/>
    </location>
</feature>
<evidence type="ECO:0000313" key="2">
    <source>
        <dbReference type="EMBL" id="KAG5656906.1"/>
    </source>
</evidence>
<dbReference type="Proteomes" id="UP000782241">
    <property type="component" value="Unassembled WGS sequence"/>
</dbReference>
<evidence type="ECO:0000313" key="3">
    <source>
        <dbReference type="Proteomes" id="UP000782241"/>
    </source>
</evidence>
<feature type="compositionally biased region" description="Polar residues" evidence="1">
    <location>
        <begin position="700"/>
        <end position="712"/>
    </location>
</feature>
<accession>A0A9P7KL30</accession>
<feature type="compositionally biased region" description="Low complexity" evidence="1">
    <location>
        <begin position="516"/>
        <end position="526"/>
    </location>
</feature>